<reference evidence="8 9" key="1">
    <citation type="submission" date="2013-12" db="EMBL/GenBank/DDBJ databases">
        <title>Comparative genomics of Petrotoga isolates.</title>
        <authorList>
            <person name="Nesbo C.L."/>
            <person name="Charchuk R."/>
            <person name="Chow K."/>
        </authorList>
    </citation>
    <scope>NUCLEOTIDE SEQUENCE [LARGE SCALE GENOMIC DNA]</scope>
    <source>
        <strain evidence="8 9">DSM 13574</strain>
    </source>
</reference>
<evidence type="ECO:0000256" key="7">
    <source>
        <dbReference type="PIRNR" id="PIRNR000441"/>
    </source>
</evidence>
<keyword evidence="5 7" id="KW-0012">Acyltransferase</keyword>
<evidence type="ECO:0000256" key="2">
    <source>
        <dbReference type="ARBA" id="ARBA00022605"/>
    </source>
</evidence>
<dbReference type="PIRSF" id="PIRSF000441">
    <property type="entry name" value="CysE"/>
    <property type="match status" value="1"/>
</dbReference>
<evidence type="ECO:0000256" key="4">
    <source>
        <dbReference type="ARBA" id="ARBA00022737"/>
    </source>
</evidence>
<evidence type="ECO:0000313" key="9">
    <source>
        <dbReference type="Proteomes" id="UP000236434"/>
    </source>
</evidence>
<dbReference type="NCBIfam" id="NF041874">
    <property type="entry name" value="EPS_EpsC"/>
    <property type="match status" value="1"/>
</dbReference>
<dbReference type="InterPro" id="IPR018357">
    <property type="entry name" value="Hexapep_transf_CS"/>
</dbReference>
<dbReference type="SUPFAM" id="SSF51161">
    <property type="entry name" value="Trimeric LpxA-like enzymes"/>
    <property type="match status" value="1"/>
</dbReference>
<dbReference type="GO" id="GO:0009001">
    <property type="term" value="F:serine O-acetyltransferase activity"/>
    <property type="evidence" value="ECO:0007669"/>
    <property type="project" value="UniProtKB-EC"/>
</dbReference>
<name>A0A2K1NZS9_9BACT</name>
<keyword evidence="3 7" id="KW-0808">Transferase</keyword>
<dbReference type="Gene3D" id="1.10.3130.10">
    <property type="entry name" value="serine acetyltransferase, domain 1"/>
    <property type="match status" value="1"/>
</dbReference>
<evidence type="ECO:0000256" key="1">
    <source>
        <dbReference type="ARBA" id="ARBA00007274"/>
    </source>
</evidence>
<dbReference type="OrthoDB" id="9801456at2"/>
<protein>
    <recommendedName>
        <fullName evidence="7">Serine acetyltransferase</fullName>
        <ecNumber evidence="7">2.3.1.30</ecNumber>
    </recommendedName>
</protein>
<dbReference type="InterPro" id="IPR001451">
    <property type="entry name" value="Hexapep"/>
</dbReference>
<organism evidence="8 9">
    <name type="scientific">Petrotoga olearia DSM 13574</name>
    <dbReference type="NCBI Taxonomy" id="1122955"/>
    <lineage>
        <taxon>Bacteria</taxon>
        <taxon>Thermotogati</taxon>
        <taxon>Thermotogota</taxon>
        <taxon>Thermotogae</taxon>
        <taxon>Petrotogales</taxon>
        <taxon>Petrotogaceae</taxon>
        <taxon>Petrotoga</taxon>
    </lineage>
</organism>
<comment type="catalytic activity">
    <reaction evidence="6 7">
        <text>L-serine + acetyl-CoA = O-acetyl-L-serine + CoA</text>
        <dbReference type="Rhea" id="RHEA:24560"/>
        <dbReference type="ChEBI" id="CHEBI:33384"/>
        <dbReference type="ChEBI" id="CHEBI:57287"/>
        <dbReference type="ChEBI" id="CHEBI:57288"/>
        <dbReference type="ChEBI" id="CHEBI:58340"/>
        <dbReference type="EC" id="2.3.1.30"/>
    </reaction>
</comment>
<dbReference type="RefSeq" id="WP_103067092.1">
    <property type="nucleotide sequence ID" value="NZ_AZRL01000016.1"/>
</dbReference>
<keyword evidence="4" id="KW-0677">Repeat</keyword>
<dbReference type="AlphaFoldDB" id="A0A2K1NZS9"/>
<evidence type="ECO:0000256" key="5">
    <source>
        <dbReference type="ARBA" id="ARBA00023315"/>
    </source>
</evidence>
<keyword evidence="2" id="KW-0028">Amino-acid biosynthesis</keyword>
<evidence type="ECO:0000256" key="3">
    <source>
        <dbReference type="ARBA" id="ARBA00022679"/>
    </source>
</evidence>
<gene>
    <name evidence="8" type="ORF">X929_05925</name>
</gene>
<dbReference type="Proteomes" id="UP000236434">
    <property type="component" value="Unassembled WGS sequence"/>
</dbReference>
<accession>A0A2K1NZS9</accession>
<dbReference type="InterPro" id="IPR045304">
    <property type="entry name" value="LbH_SAT"/>
</dbReference>
<evidence type="ECO:0000313" key="8">
    <source>
        <dbReference type="EMBL" id="PNR96045.1"/>
    </source>
</evidence>
<dbReference type="EC" id="2.3.1.30" evidence="7"/>
<dbReference type="InterPro" id="IPR053376">
    <property type="entry name" value="Serine_acetyltransferase"/>
</dbReference>
<dbReference type="InterPro" id="IPR042122">
    <property type="entry name" value="Ser_AcTrfase_N_sf"/>
</dbReference>
<dbReference type="InterPro" id="IPR011004">
    <property type="entry name" value="Trimer_LpxA-like_sf"/>
</dbReference>
<dbReference type="CDD" id="cd03354">
    <property type="entry name" value="LbH_SAT"/>
    <property type="match status" value="1"/>
</dbReference>
<dbReference type="GO" id="GO:0006535">
    <property type="term" value="P:cysteine biosynthetic process from serine"/>
    <property type="evidence" value="ECO:0007669"/>
    <property type="project" value="InterPro"/>
</dbReference>
<evidence type="ECO:0000256" key="6">
    <source>
        <dbReference type="ARBA" id="ARBA00049486"/>
    </source>
</evidence>
<dbReference type="EMBL" id="AZRL01000016">
    <property type="protein sequence ID" value="PNR96045.1"/>
    <property type="molecule type" value="Genomic_DNA"/>
</dbReference>
<dbReference type="FunFam" id="2.160.10.10:FF:000007">
    <property type="entry name" value="Serine acetyltransferase"/>
    <property type="match status" value="1"/>
</dbReference>
<proteinExistence type="inferred from homology"/>
<dbReference type="Gene3D" id="2.160.10.10">
    <property type="entry name" value="Hexapeptide repeat proteins"/>
    <property type="match status" value="1"/>
</dbReference>
<comment type="similarity">
    <text evidence="1 7">Belongs to the transferase hexapeptide repeat family.</text>
</comment>
<dbReference type="PANTHER" id="PTHR42811">
    <property type="entry name" value="SERINE ACETYLTRANSFERASE"/>
    <property type="match status" value="1"/>
</dbReference>
<dbReference type="GO" id="GO:0005737">
    <property type="term" value="C:cytoplasm"/>
    <property type="evidence" value="ECO:0007669"/>
    <property type="project" value="InterPro"/>
</dbReference>
<sequence>MKGFLNFFRDFGRIFKALSKDLDMYIEKDPVAKNKWKVFFTSVSLHGLIAYRFANFFYRYKIYPIAYMIYVFSKIFHSMDIHPAAYIEPGVVIDHGFGVVIGETASVGSGTLIYHGVTLGAKNVTTGKRHPIVGKNVMIGAGAKVLGHIYIGDESVIGANSVVLMDVPPKSLAVGVPAKIKKTNCPSSNYYDLNNTINSDFVI</sequence>
<dbReference type="Pfam" id="PF00132">
    <property type="entry name" value="Hexapep"/>
    <property type="match status" value="1"/>
</dbReference>
<comment type="caution">
    <text evidence="8">The sequence shown here is derived from an EMBL/GenBank/DDBJ whole genome shotgun (WGS) entry which is preliminary data.</text>
</comment>
<dbReference type="InterPro" id="IPR005881">
    <property type="entry name" value="Ser_O-AcTrfase"/>
</dbReference>
<dbReference type="PROSITE" id="PS00101">
    <property type="entry name" value="HEXAPEP_TRANSFERASES"/>
    <property type="match status" value="1"/>
</dbReference>